<dbReference type="GO" id="GO:0003743">
    <property type="term" value="F:translation initiation factor activity"/>
    <property type="evidence" value="ECO:0007669"/>
    <property type="project" value="UniProtKB-KW"/>
</dbReference>
<name>A0A7V5RQG9_CALAY</name>
<evidence type="ECO:0000256" key="1">
    <source>
        <dbReference type="ARBA" id="ARBA00005422"/>
    </source>
</evidence>
<dbReference type="InterPro" id="IPR036877">
    <property type="entry name" value="SUI1_dom_sf"/>
</dbReference>
<dbReference type="PANTHER" id="PTHR12789:SF0">
    <property type="entry name" value="DENSITY-REGULATED PROTEIN"/>
    <property type="match status" value="1"/>
</dbReference>
<dbReference type="PANTHER" id="PTHR12789">
    <property type="entry name" value="DENSITY-REGULATED PROTEIN HOMOLOG"/>
    <property type="match status" value="1"/>
</dbReference>
<dbReference type="GO" id="GO:0003729">
    <property type="term" value="F:mRNA binding"/>
    <property type="evidence" value="ECO:0007669"/>
    <property type="project" value="TreeGrafter"/>
</dbReference>
<proteinExistence type="inferred from homology"/>
<evidence type="ECO:0000259" key="5">
    <source>
        <dbReference type="PROSITE" id="PS50296"/>
    </source>
</evidence>
<dbReference type="PROSITE" id="PS50296">
    <property type="entry name" value="SUI1"/>
    <property type="match status" value="1"/>
</dbReference>
<dbReference type="InterPro" id="IPR005872">
    <property type="entry name" value="SUI1_arc_bac"/>
</dbReference>
<accession>A0A7V5RQG9</accession>
<evidence type="ECO:0000256" key="2">
    <source>
        <dbReference type="ARBA" id="ARBA00022845"/>
    </source>
</evidence>
<dbReference type="InterPro" id="IPR001950">
    <property type="entry name" value="SUI1"/>
</dbReference>
<dbReference type="AlphaFoldDB" id="A0A7V5RQG9"/>
<reference evidence="6" key="1">
    <citation type="journal article" date="2020" name="mSystems">
        <title>Genome- and Community-Level Interaction Insights into Carbon Utilization and Element Cycling Functions of Hydrothermarchaeota in Hydrothermal Sediment.</title>
        <authorList>
            <person name="Zhou Z."/>
            <person name="Liu Y."/>
            <person name="Xu W."/>
            <person name="Pan J."/>
            <person name="Luo Z.H."/>
            <person name="Li M."/>
        </authorList>
    </citation>
    <scope>NUCLEOTIDE SEQUENCE [LARGE SCALE GENOMIC DNA]</scope>
    <source>
        <strain evidence="6">HyVt-460</strain>
    </source>
</reference>
<feature type="domain" description="SUI1" evidence="5">
    <location>
        <begin position="37"/>
        <end position="100"/>
    </location>
</feature>
<comment type="caution">
    <text evidence="6">The sequence shown here is derived from an EMBL/GenBank/DDBJ whole genome shotgun (WGS) entry which is preliminary data.</text>
</comment>
<feature type="compositionally biased region" description="Polar residues" evidence="4">
    <location>
        <begin position="1"/>
        <end position="10"/>
    </location>
</feature>
<dbReference type="CDD" id="cd11567">
    <property type="entry name" value="YciH_like"/>
    <property type="match status" value="1"/>
</dbReference>
<dbReference type="EMBL" id="DRLI01000267">
    <property type="protein sequence ID" value="HHM02746.1"/>
    <property type="molecule type" value="Genomic_DNA"/>
</dbReference>
<dbReference type="GO" id="GO:0006417">
    <property type="term" value="P:regulation of translation"/>
    <property type="evidence" value="ECO:0007669"/>
    <property type="project" value="UniProtKB-KW"/>
</dbReference>
<keyword evidence="6" id="KW-0396">Initiation factor</keyword>
<dbReference type="SUPFAM" id="SSF55159">
    <property type="entry name" value="eIF1-like"/>
    <property type="match status" value="1"/>
</dbReference>
<protein>
    <submittedName>
        <fullName evidence="6">Translation initiation factor</fullName>
    </submittedName>
</protein>
<gene>
    <name evidence="6" type="ORF">ENJ15_06995</name>
</gene>
<dbReference type="GO" id="GO:0001731">
    <property type="term" value="P:formation of translation preinitiation complex"/>
    <property type="evidence" value="ECO:0007669"/>
    <property type="project" value="TreeGrafter"/>
</dbReference>
<feature type="region of interest" description="Disordered" evidence="4">
    <location>
        <begin position="1"/>
        <end position="44"/>
    </location>
</feature>
<dbReference type="Proteomes" id="UP000885771">
    <property type="component" value="Unassembled WGS sequence"/>
</dbReference>
<dbReference type="Gene3D" id="3.30.780.10">
    <property type="entry name" value="SUI1-like domain"/>
    <property type="match status" value="1"/>
</dbReference>
<evidence type="ECO:0000256" key="3">
    <source>
        <dbReference type="ARBA" id="ARBA00022917"/>
    </source>
</evidence>
<feature type="compositionally biased region" description="Basic and acidic residues" evidence="4">
    <location>
        <begin position="14"/>
        <end position="30"/>
    </location>
</feature>
<dbReference type="InterPro" id="IPR050318">
    <property type="entry name" value="DENR/SUI1_TIF"/>
</dbReference>
<dbReference type="GO" id="GO:0003735">
    <property type="term" value="F:structural constituent of ribosome"/>
    <property type="evidence" value="ECO:0007669"/>
    <property type="project" value="InterPro"/>
</dbReference>
<comment type="similarity">
    <text evidence="1">Belongs to the SUI1 family.</text>
</comment>
<dbReference type="GO" id="GO:0005840">
    <property type="term" value="C:ribosome"/>
    <property type="evidence" value="ECO:0007669"/>
    <property type="project" value="InterPro"/>
</dbReference>
<dbReference type="GO" id="GO:0002188">
    <property type="term" value="P:translation reinitiation"/>
    <property type="evidence" value="ECO:0007669"/>
    <property type="project" value="TreeGrafter"/>
</dbReference>
<evidence type="ECO:0000256" key="4">
    <source>
        <dbReference type="SAM" id="MobiDB-lite"/>
    </source>
</evidence>
<sequence length="108" mass="12237">MSKNNSSRVYSTHAGERDDAVRNDVREMTPPEKQTAYIERDRKKRRGKTVIVIRNLKGDLNGLKKELQKHCGAGGSLKNNEIEIQGDHREKIDAFLRSKGYKTKLVGG</sequence>
<keyword evidence="3" id="KW-0648">Protein biosynthesis</keyword>
<evidence type="ECO:0000313" key="6">
    <source>
        <dbReference type="EMBL" id="HHM02746.1"/>
    </source>
</evidence>
<dbReference type="Pfam" id="PF01253">
    <property type="entry name" value="SUI1"/>
    <property type="match status" value="1"/>
</dbReference>
<dbReference type="PIRSF" id="PIRSF037511">
    <property type="entry name" value="Transl_init_SUI1_pro"/>
    <property type="match status" value="1"/>
</dbReference>
<keyword evidence="2" id="KW-0810">Translation regulation</keyword>
<organism evidence="6">
    <name type="scientific">Caldithrix abyssi</name>
    <dbReference type="NCBI Taxonomy" id="187145"/>
    <lineage>
        <taxon>Bacteria</taxon>
        <taxon>Pseudomonadati</taxon>
        <taxon>Calditrichota</taxon>
        <taxon>Calditrichia</taxon>
        <taxon>Calditrichales</taxon>
        <taxon>Calditrichaceae</taxon>
        <taxon>Caldithrix</taxon>
    </lineage>
</organism>